<evidence type="ECO:0000313" key="6">
    <source>
        <dbReference type="EMBL" id="MDG0868032.1"/>
    </source>
</evidence>
<reference evidence="7" key="2">
    <citation type="journal article" date="2023" name="Nat. Commun.">
        <title>Cultivation of marine bacteria of the SAR202 clade.</title>
        <authorList>
            <person name="Lim Y."/>
            <person name="Seo J.H."/>
            <person name="Giovannoni S.J."/>
            <person name="Kang I."/>
            <person name="Cho J.C."/>
        </authorList>
    </citation>
    <scope>NUCLEOTIDE SEQUENCE</scope>
    <source>
        <strain evidence="7">JH1073</strain>
    </source>
</reference>
<dbReference type="Gene3D" id="3.40.50.12230">
    <property type="match status" value="1"/>
</dbReference>
<dbReference type="Pfam" id="PF02911">
    <property type="entry name" value="Formyl_trans_C"/>
    <property type="match status" value="1"/>
</dbReference>
<dbReference type="InterPro" id="IPR005793">
    <property type="entry name" value="Formyl_trans_C"/>
</dbReference>
<dbReference type="InterPro" id="IPR044135">
    <property type="entry name" value="Met-tRNA-FMT_C"/>
</dbReference>
<evidence type="ECO:0000313" key="9">
    <source>
        <dbReference type="Proteomes" id="UP001321249"/>
    </source>
</evidence>
<dbReference type="Proteomes" id="UP001321249">
    <property type="component" value="Unassembled WGS sequence"/>
</dbReference>
<comment type="similarity">
    <text evidence="1">Belongs to the Fmt family.</text>
</comment>
<dbReference type="PANTHER" id="PTHR11138:SF5">
    <property type="entry name" value="METHIONYL-TRNA FORMYLTRANSFERASE, MITOCHONDRIAL"/>
    <property type="match status" value="1"/>
</dbReference>
<dbReference type="CDD" id="cd08704">
    <property type="entry name" value="Met_tRNA_FMT_C"/>
    <property type="match status" value="1"/>
</dbReference>
<gene>
    <name evidence="6" type="ORF">GKO46_13270</name>
    <name evidence="7" type="ORF">GKO48_12685</name>
</gene>
<sequence length="308" mass="33107">MRIALIGQSAFGKSVLEALIEKGEDEIVGVFAPPTKEGRSPDPISAAARELNVPIYEFKRLRDQEAVDQFKALEPELCVMAFVTDIVPMSMINYPSFGTIQYHPSLLPLHRGPSSINWPIIQGKTETGLTIFWPDDGLDTGPVLMQKKVEIAPEATLGSVYFNKLFPLGVQAMVESVDLVRSGEAPKISQDESQATYESWCKASDVVVDWSSGVETVFNLIRGSDPQPGANTTHNGERLFLYDAAHSSYGSSGHNPGAVVEIGVEKIIIASTDGSIAIGRVRASGGKKIGAAEWAESADLKVGDIFGG</sequence>
<dbReference type="InterPro" id="IPR002376">
    <property type="entry name" value="Formyl_transf_N"/>
</dbReference>
<evidence type="ECO:0000313" key="8">
    <source>
        <dbReference type="Proteomes" id="UP001219901"/>
    </source>
</evidence>
<dbReference type="SUPFAM" id="SSF50486">
    <property type="entry name" value="FMT C-terminal domain-like"/>
    <property type="match status" value="1"/>
</dbReference>
<dbReference type="InterPro" id="IPR036477">
    <property type="entry name" value="Formyl_transf_N_sf"/>
</dbReference>
<protein>
    <submittedName>
        <fullName evidence="7">Methionyl-tRNA formyltransferase</fullName>
    </submittedName>
</protein>
<organism evidence="7 8">
    <name type="scientific">Candidatus Lucifugimonas marina</name>
    <dbReference type="NCBI Taxonomy" id="3038979"/>
    <lineage>
        <taxon>Bacteria</taxon>
        <taxon>Bacillati</taxon>
        <taxon>Chloroflexota</taxon>
        <taxon>Dehalococcoidia</taxon>
        <taxon>SAR202 cluster</taxon>
        <taxon>Candidatus Lucifugimonadales</taxon>
        <taxon>Candidatus Lucifugimonadaceae</taxon>
        <taxon>Candidatus Lucifugimonas</taxon>
    </lineage>
</organism>
<dbReference type="PANTHER" id="PTHR11138">
    <property type="entry name" value="METHIONYL-TRNA FORMYLTRANSFERASE"/>
    <property type="match status" value="1"/>
</dbReference>
<dbReference type="RefSeq" id="WP_342826978.1">
    <property type="nucleotide sequence ID" value="NZ_CP046146.1"/>
</dbReference>
<dbReference type="Proteomes" id="UP001219901">
    <property type="component" value="Chromosome"/>
</dbReference>
<dbReference type="SUPFAM" id="SSF53328">
    <property type="entry name" value="Formyltransferase"/>
    <property type="match status" value="1"/>
</dbReference>
<reference evidence="8" key="3">
    <citation type="submission" date="2023-06" db="EMBL/GenBank/DDBJ databases">
        <title>Pangenomics reveal diversification of enzyme families and niche specialization in globally abundant SAR202 bacteria.</title>
        <authorList>
            <person name="Saw J.H.W."/>
        </authorList>
    </citation>
    <scope>NUCLEOTIDE SEQUENCE [LARGE SCALE GENOMIC DNA]</scope>
    <source>
        <strain evidence="8">JH1073</strain>
    </source>
</reference>
<dbReference type="GO" id="GO:0005829">
    <property type="term" value="C:cytosol"/>
    <property type="evidence" value="ECO:0007669"/>
    <property type="project" value="TreeGrafter"/>
</dbReference>
<name>A0AAJ5ZJB4_9CHLR</name>
<evidence type="ECO:0000313" key="7">
    <source>
        <dbReference type="EMBL" id="WFG40425.1"/>
    </source>
</evidence>
<feature type="domain" description="Formyl transferase N-terminal" evidence="4">
    <location>
        <begin position="1"/>
        <end position="174"/>
    </location>
</feature>
<dbReference type="Pfam" id="PF00551">
    <property type="entry name" value="Formyl_trans_N"/>
    <property type="match status" value="1"/>
</dbReference>
<dbReference type="GO" id="GO:0004479">
    <property type="term" value="F:methionyl-tRNA formyltransferase activity"/>
    <property type="evidence" value="ECO:0007669"/>
    <property type="project" value="TreeGrafter"/>
</dbReference>
<reference evidence="8 9" key="1">
    <citation type="submission" date="2019-11" db="EMBL/GenBank/DDBJ databases">
        <authorList>
            <person name="Cho J.-C."/>
        </authorList>
    </citation>
    <scope>NUCLEOTIDE SEQUENCE [LARGE SCALE GENOMIC DNA]</scope>
    <source>
        <strain evidence="7 8">JH1073</strain>
        <strain evidence="6 9">JH702</strain>
    </source>
</reference>
<dbReference type="EMBL" id="WMBE01000006">
    <property type="protein sequence ID" value="MDG0868032.1"/>
    <property type="molecule type" value="Genomic_DNA"/>
</dbReference>
<keyword evidence="2" id="KW-0808">Transferase</keyword>
<evidence type="ECO:0000259" key="5">
    <source>
        <dbReference type="Pfam" id="PF02911"/>
    </source>
</evidence>
<proteinExistence type="inferred from homology"/>
<feature type="domain" description="Formyl transferase C-terminal" evidence="5">
    <location>
        <begin position="203"/>
        <end position="297"/>
    </location>
</feature>
<evidence type="ECO:0000256" key="3">
    <source>
        <dbReference type="ARBA" id="ARBA00022917"/>
    </source>
</evidence>
<keyword evidence="8" id="KW-1185">Reference proteome</keyword>
<dbReference type="EMBL" id="CP046147">
    <property type="protein sequence ID" value="WFG40425.1"/>
    <property type="molecule type" value="Genomic_DNA"/>
</dbReference>
<evidence type="ECO:0000256" key="2">
    <source>
        <dbReference type="ARBA" id="ARBA00022679"/>
    </source>
</evidence>
<dbReference type="AlphaFoldDB" id="A0AAJ5ZJB4"/>
<evidence type="ECO:0000256" key="1">
    <source>
        <dbReference type="ARBA" id="ARBA00010699"/>
    </source>
</evidence>
<dbReference type="InterPro" id="IPR011034">
    <property type="entry name" value="Formyl_transferase-like_C_sf"/>
</dbReference>
<accession>A0AAJ5ZJB4</accession>
<evidence type="ECO:0000259" key="4">
    <source>
        <dbReference type="Pfam" id="PF00551"/>
    </source>
</evidence>
<keyword evidence="3" id="KW-0648">Protein biosynthesis</keyword>